<organism evidence="2 3">
    <name type="scientific">Microbacterium yannicii</name>
    <dbReference type="NCBI Taxonomy" id="671622"/>
    <lineage>
        <taxon>Bacteria</taxon>
        <taxon>Bacillati</taxon>
        <taxon>Actinomycetota</taxon>
        <taxon>Actinomycetes</taxon>
        <taxon>Micrococcales</taxon>
        <taxon>Microbacteriaceae</taxon>
        <taxon>Microbacterium</taxon>
    </lineage>
</organism>
<dbReference type="InterPro" id="IPR050564">
    <property type="entry name" value="F420-G6PD/mer"/>
</dbReference>
<dbReference type="Gene3D" id="3.20.20.30">
    <property type="entry name" value="Luciferase-like domain"/>
    <property type="match status" value="2"/>
</dbReference>
<dbReference type="Pfam" id="PF00296">
    <property type="entry name" value="Bac_luciferase"/>
    <property type="match status" value="1"/>
</dbReference>
<reference evidence="3" key="1">
    <citation type="journal article" date="2019" name="Int. J. Syst. Evol. Microbiol.">
        <title>The Global Catalogue of Microorganisms (GCM) 10K type strain sequencing project: providing services to taxonomists for standard genome sequencing and annotation.</title>
        <authorList>
            <consortium name="The Broad Institute Genomics Platform"/>
            <consortium name="The Broad Institute Genome Sequencing Center for Infectious Disease"/>
            <person name="Wu L."/>
            <person name="Ma J."/>
        </authorList>
    </citation>
    <scope>NUCLEOTIDE SEQUENCE [LARGE SCALE GENOMIC DNA]</scope>
    <source>
        <strain evidence="3">JCM 18959</strain>
    </source>
</reference>
<dbReference type="InterPro" id="IPR036661">
    <property type="entry name" value="Luciferase-like_sf"/>
</dbReference>
<dbReference type="RefSeq" id="WP_194414229.1">
    <property type="nucleotide sequence ID" value="NZ_BAABKZ010000002.1"/>
</dbReference>
<evidence type="ECO:0000313" key="3">
    <source>
        <dbReference type="Proteomes" id="UP001501407"/>
    </source>
</evidence>
<comment type="caution">
    <text evidence="2">The sequence shown here is derived from an EMBL/GenBank/DDBJ whole genome shotgun (WGS) entry which is preliminary data.</text>
</comment>
<evidence type="ECO:0000313" key="2">
    <source>
        <dbReference type="EMBL" id="GAA5095129.1"/>
    </source>
</evidence>
<sequence length="271" mass="28164">MSTFRFGVVSGAHGDARLWSERARRLEGSGYWALLVPDTLFTPSPFLVLAVAAAATASLHVGTWVLAAPLRSPQATVREVRTLVELSGGRFELGLGAGRPQAERDAGTLGVAWGSGPERVDQVEATIAALRDAFGDELHVTLAAGGDRMMRLAGRHADTVALPLPPHADLSAVEAAAARVRAATPADRSPIELSLQVAGIADAVPDWLRRSAGLTPDSLREAGAAGYLSGDVARDADALVALRGSTGVSFLTVPDELAEQVTPLVEALAGR</sequence>
<protein>
    <submittedName>
        <fullName evidence="2">LLM class flavin-dependent oxidoreductase</fullName>
    </submittedName>
</protein>
<dbReference type="PANTHER" id="PTHR43244:SF2">
    <property type="entry name" value="CONSERVED HYPOTHETICAL ALANINE AND PROLINE-RICH PROTEIN"/>
    <property type="match status" value="1"/>
</dbReference>
<proteinExistence type="predicted"/>
<evidence type="ECO:0000259" key="1">
    <source>
        <dbReference type="Pfam" id="PF00296"/>
    </source>
</evidence>
<gene>
    <name evidence="2" type="ORF">GCM10025760_26990</name>
</gene>
<dbReference type="SUPFAM" id="SSF51679">
    <property type="entry name" value="Bacterial luciferase-like"/>
    <property type="match status" value="1"/>
</dbReference>
<dbReference type="InterPro" id="IPR011251">
    <property type="entry name" value="Luciferase-like_dom"/>
</dbReference>
<keyword evidence="3" id="KW-1185">Reference proteome</keyword>
<dbReference type="PANTHER" id="PTHR43244">
    <property type="match status" value="1"/>
</dbReference>
<dbReference type="EMBL" id="BAABKZ010000002">
    <property type="protein sequence ID" value="GAA5095129.1"/>
    <property type="molecule type" value="Genomic_DNA"/>
</dbReference>
<feature type="domain" description="Luciferase-like" evidence="1">
    <location>
        <begin position="10"/>
        <end position="201"/>
    </location>
</feature>
<dbReference type="Proteomes" id="UP001501407">
    <property type="component" value="Unassembled WGS sequence"/>
</dbReference>
<accession>A0ABP9MGS1</accession>
<name>A0ABP9MGS1_9MICO</name>